<dbReference type="GO" id="GO:0005737">
    <property type="term" value="C:cytoplasm"/>
    <property type="evidence" value="ECO:0007669"/>
    <property type="project" value="TreeGrafter"/>
</dbReference>
<evidence type="ECO:0000256" key="1">
    <source>
        <dbReference type="ARBA" id="ARBA00000707"/>
    </source>
</evidence>
<sequence length="318" mass="36639">MSDSGWNTIDSDAGVFTELVEKLGVKNIEFNDLYSIDSTTLSSLSPIHGLIFLFKYSKLDREYASKNEPITGKYDPDYLSHQVFFANQTIQNACATQAVLNILFNLTSDGVELGDELGNFREFVNGFDSEMIGETISNSDLIRSIHNSFSTPHSFIDEDKNKDKKRDDDDDGRNDGLFHFVGYIWKNGTIYELDGLKQYPIIHDESCATKEEFVDRLPKIIQERIAKYGDELRFSLLAVTNNKLNQAELLGDQEEVARQLHKRELWKRENELRKHDYTGLIVELIKNISKEKNDDEWEEFLQTGRNKTQQMIADSIRK</sequence>
<evidence type="ECO:0000256" key="4">
    <source>
        <dbReference type="ARBA" id="ARBA00022786"/>
    </source>
</evidence>
<dbReference type="eggNOG" id="KOG2778">
    <property type="taxonomic scope" value="Eukaryota"/>
</dbReference>
<dbReference type="InterPro" id="IPR001578">
    <property type="entry name" value="Peptidase_C12_UCH"/>
</dbReference>
<dbReference type="PROSITE" id="PS52048">
    <property type="entry name" value="UCH_DOMAIN"/>
    <property type="match status" value="1"/>
</dbReference>
<keyword evidence="6 7" id="KW-0788">Thiol protease</keyword>
<dbReference type="AlphaFoldDB" id="M3INH5"/>
<comment type="caution">
    <text evidence="13">The sequence shown here is derived from an EMBL/GenBank/DDBJ whole genome shotgun (WGS) entry which is preliminary data.</text>
</comment>
<dbReference type="OMA" id="YIQYEIQ"/>
<evidence type="ECO:0000313" key="13">
    <source>
        <dbReference type="EMBL" id="EMG47956.1"/>
    </source>
</evidence>
<dbReference type="GO" id="GO:0006511">
    <property type="term" value="P:ubiquitin-dependent protein catabolic process"/>
    <property type="evidence" value="ECO:0007669"/>
    <property type="project" value="UniProtKB-UniRule"/>
</dbReference>
<dbReference type="Proteomes" id="UP000011777">
    <property type="component" value="Unassembled WGS sequence"/>
</dbReference>
<dbReference type="PRINTS" id="PR00707">
    <property type="entry name" value="UBCTHYDRLASE"/>
</dbReference>
<evidence type="ECO:0000256" key="3">
    <source>
        <dbReference type="ARBA" id="ARBA00022670"/>
    </source>
</evidence>
<dbReference type="OrthoDB" id="1924260at2759"/>
<feature type="site" description="Important for enzyme activity" evidence="9 10">
    <location>
        <position position="194"/>
    </location>
</feature>
<gene>
    <name evidence="13" type="ORF">G210_1571</name>
</gene>
<evidence type="ECO:0000256" key="10">
    <source>
        <dbReference type="PROSITE-ProRule" id="PRU01393"/>
    </source>
</evidence>
<dbReference type="EMBL" id="AOGT01001324">
    <property type="protein sequence ID" value="EMG47956.1"/>
    <property type="molecule type" value="Genomic_DNA"/>
</dbReference>
<dbReference type="Pfam" id="PF18031">
    <property type="entry name" value="UCH_C"/>
    <property type="match status" value="1"/>
</dbReference>
<dbReference type="InterPro" id="IPR038765">
    <property type="entry name" value="Papain-like_cys_pep_sf"/>
</dbReference>
<feature type="active site" description="Nucleophile" evidence="8 10">
    <location>
        <position position="94"/>
    </location>
</feature>
<proteinExistence type="inferred from homology"/>
<keyword evidence="5 7" id="KW-0378">Hydrolase</keyword>
<dbReference type="PIRSF" id="PIRSF038120">
    <property type="entry name" value="Ubiquitinyl_hydrolase_UCH37"/>
    <property type="match status" value="1"/>
</dbReference>
<evidence type="ECO:0000256" key="9">
    <source>
        <dbReference type="PIRSR" id="PIRSR038120-2"/>
    </source>
</evidence>
<feature type="active site" description="Proton donor" evidence="8 10">
    <location>
        <position position="179"/>
    </location>
</feature>
<dbReference type="STRING" id="1245528.M3INH5"/>
<organism evidence="13 14">
    <name type="scientific">Candida maltosa (strain Xu316)</name>
    <name type="common">Yeast</name>
    <dbReference type="NCBI Taxonomy" id="1245528"/>
    <lineage>
        <taxon>Eukaryota</taxon>
        <taxon>Fungi</taxon>
        <taxon>Dikarya</taxon>
        <taxon>Ascomycota</taxon>
        <taxon>Saccharomycotina</taxon>
        <taxon>Pichiomycetes</taxon>
        <taxon>Debaryomycetaceae</taxon>
        <taxon>Candida/Lodderomyces clade</taxon>
        <taxon>Candida</taxon>
    </lineage>
</organism>
<evidence type="ECO:0000256" key="11">
    <source>
        <dbReference type="RuleBase" id="RU361215"/>
    </source>
</evidence>
<feature type="site" description="Transition state stabilizer" evidence="10">
    <location>
        <position position="88"/>
    </location>
</feature>
<dbReference type="InterPro" id="IPR017390">
    <property type="entry name" value="Ubiquitinyl_hydrolase_UCH37"/>
</dbReference>
<comment type="similarity">
    <text evidence="2 7 10 11">Belongs to the peptidase C12 family.</text>
</comment>
<evidence type="ECO:0000256" key="6">
    <source>
        <dbReference type="ARBA" id="ARBA00022807"/>
    </source>
</evidence>
<evidence type="ECO:0000256" key="2">
    <source>
        <dbReference type="ARBA" id="ARBA00009326"/>
    </source>
</evidence>
<feature type="domain" description="UCH catalytic" evidence="12">
    <location>
        <begin position="5"/>
        <end position="241"/>
    </location>
</feature>
<protein>
    <recommendedName>
        <fullName evidence="7 11">Ubiquitin carboxyl-terminal hydrolase</fullName>
        <ecNumber evidence="7 11">3.4.19.12</ecNumber>
    </recommendedName>
</protein>
<dbReference type="GO" id="GO:0016579">
    <property type="term" value="P:protein deubiquitination"/>
    <property type="evidence" value="ECO:0007669"/>
    <property type="project" value="InterPro"/>
</dbReference>
<dbReference type="PANTHER" id="PTHR10589:SF16">
    <property type="entry name" value="UBIQUITIN CARBOXYL-TERMINAL HYDROLASE ISOZYME L5"/>
    <property type="match status" value="1"/>
</dbReference>
<dbReference type="Pfam" id="PF01088">
    <property type="entry name" value="Peptidase_C12"/>
    <property type="match status" value="1"/>
</dbReference>
<evidence type="ECO:0000259" key="12">
    <source>
        <dbReference type="PROSITE" id="PS52048"/>
    </source>
</evidence>
<evidence type="ECO:0000256" key="7">
    <source>
        <dbReference type="PIRNR" id="PIRNR038120"/>
    </source>
</evidence>
<dbReference type="SUPFAM" id="SSF54001">
    <property type="entry name" value="Cysteine proteinases"/>
    <property type="match status" value="1"/>
</dbReference>
<reference evidence="13 14" key="1">
    <citation type="submission" date="2013-02" db="EMBL/GenBank/DDBJ databases">
        <title>Genome sequence of Candida maltosa Xu316, a potential industrial strain for xylitol and ethanol production.</title>
        <authorList>
            <person name="Yu J."/>
            <person name="Wang Q."/>
            <person name="Geng X."/>
            <person name="Bao W."/>
            <person name="He P."/>
            <person name="Cai J."/>
        </authorList>
    </citation>
    <scope>NUCLEOTIDE SEQUENCE [LARGE SCALE GENOMIC DNA]</scope>
    <source>
        <strain evidence="14">Xu316</strain>
    </source>
</reference>
<dbReference type="EC" id="3.4.19.12" evidence="7 11"/>
<evidence type="ECO:0000313" key="14">
    <source>
        <dbReference type="Proteomes" id="UP000011777"/>
    </source>
</evidence>
<dbReference type="HOGENOM" id="CLU_018316_1_0_1"/>
<evidence type="ECO:0000256" key="5">
    <source>
        <dbReference type="ARBA" id="ARBA00022801"/>
    </source>
</evidence>
<dbReference type="PANTHER" id="PTHR10589">
    <property type="entry name" value="UBIQUITIN CARBOXYL-TERMINAL HYDROLASE"/>
    <property type="match status" value="1"/>
</dbReference>
<name>M3INH5_CANMX</name>
<dbReference type="Gene3D" id="3.40.532.10">
    <property type="entry name" value="Peptidase C12, ubiquitin carboxyl-terminal hydrolase"/>
    <property type="match status" value="1"/>
</dbReference>
<evidence type="ECO:0000256" key="8">
    <source>
        <dbReference type="PIRSR" id="PIRSR038120-1"/>
    </source>
</evidence>
<keyword evidence="14" id="KW-1185">Reference proteome</keyword>
<comment type="catalytic activity">
    <reaction evidence="1 7 10 11">
        <text>Thiol-dependent hydrolysis of ester, thioester, amide, peptide and isopeptide bonds formed by the C-terminal Gly of ubiquitin (a 76-residue protein attached to proteins as an intracellular targeting signal).</text>
        <dbReference type="EC" id="3.4.19.12"/>
    </reaction>
</comment>
<accession>M3INH5</accession>
<keyword evidence="4 7" id="KW-0833">Ubl conjugation pathway</keyword>
<dbReference type="InterPro" id="IPR041507">
    <property type="entry name" value="UCH_C"/>
</dbReference>
<dbReference type="InterPro" id="IPR036959">
    <property type="entry name" value="Peptidase_C12_UCH_sf"/>
</dbReference>
<keyword evidence="3 7" id="KW-0645">Protease</keyword>
<dbReference type="GO" id="GO:0004843">
    <property type="term" value="F:cysteine-type deubiquitinase activity"/>
    <property type="evidence" value="ECO:0007669"/>
    <property type="project" value="UniProtKB-UniRule"/>
</dbReference>